<feature type="coiled-coil region" evidence="1">
    <location>
        <begin position="134"/>
        <end position="195"/>
    </location>
</feature>
<dbReference type="Proteomes" id="UP001467690">
    <property type="component" value="Unassembled WGS sequence"/>
</dbReference>
<dbReference type="RefSeq" id="WP_143870445.1">
    <property type="nucleotide sequence ID" value="NZ_CP041660.1"/>
</dbReference>
<organism evidence="4 5">
    <name type="scientific">Catenovulum sediminis</name>
    <dbReference type="NCBI Taxonomy" id="1740262"/>
    <lineage>
        <taxon>Bacteria</taxon>
        <taxon>Pseudomonadati</taxon>
        <taxon>Pseudomonadota</taxon>
        <taxon>Gammaproteobacteria</taxon>
        <taxon>Alteromonadales</taxon>
        <taxon>Alteromonadaceae</taxon>
        <taxon>Catenovulum</taxon>
    </lineage>
</organism>
<dbReference type="EC" id="2.1.1.107" evidence="4"/>
<feature type="region of interest" description="Disordered" evidence="2">
    <location>
        <begin position="1"/>
        <end position="83"/>
    </location>
</feature>
<keyword evidence="1" id="KW-0175">Coiled coil</keyword>
<dbReference type="PANTHER" id="PTHR38043:SF1">
    <property type="entry name" value="PROTEIN HEMX"/>
    <property type="match status" value="1"/>
</dbReference>
<keyword evidence="3" id="KW-0812">Transmembrane</keyword>
<keyword evidence="4" id="KW-0808">Transferase</keyword>
<name>A0ABV1RHT8_9ALTE</name>
<sequence length="429" mass="48251">MTDKTDNTGKQTPESSVERAEQAQAQDKSAATEKKAEDAQNTEKAGQTDKTERTTDKEGATEKVVVEKNAKTPSQTTRSETVVVKEKGSKFSPLAFIAFLFALAALGACGWLYWQLEMQKNTFAKQQQSFTTQKSQLKSQLKQQSNELKQQQQAEQQNFSQQLNTQLNNQLSQFANEVEQKLQTQQQKMDKSIELINQSGEKARQQMLLTDIKNLINIASHKLFLQQDKQAALTALKMVQNRLAALSDSKFLAIKQSIAEDIGTLNALPSVNNQEIYYQLSELMGSLKKLPLNQAVMPTKTNSAEQTKPSSEISWDNLKLVWQDFLSLFRVQKRDTEIEPLLTPAQVQNIELNLLSKLNQAQWAALNAQSAVYQTALKQTAQWVSQYYDPTSPKVTLVIDRLILLANKQLVADYSQVTLNTPTLMDNTL</sequence>
<keyword evidence="3" id="KW-1133">Transmembrane helix</keyword>
<evidence type="ECO:0000256" key="3">
    <source>
        <dbReference type="SAM" id="Phobius"/>
    </source>
</evidence>
<reference evidence="4 5" key="1">
    <citation type="submission" date="2024-06" db="EMBL/GenBank/DDBJ databases">
        <authorList>
            <person name="Chen R.Y."/>
        </authorList>
    </citation>
    <scope>NUCLEOTIDE SEQUENCE [LARGE SCALE GENOMIC DNA]</scope>
    <source>
        <strain evidence="4 5">D2</strain>
    </source>
</reference>
<feature type="compositionally biased region" description="Basic and acidic residues" evidence="2">
    <location>
        <begin position="46"/>
        <end position="70"/>
    </location>
</feature>
<evidence type="ECO:0000313" key="5">
    <source>
        <dbReference type="Proteomes" id="UP001467690"/>
    </source>
</evidence>
<evidence type="ECO:0000313" key="4">
    <source>
        <dbReference type="EMBL" id="MER2492503.1"/>
    </source>
</evidence>
<feature type="compositionally biased region" description="Polar residues" evidence="2">
    <location>
        <begin position="71"/>
        <end position="80"/>
    </location>
</feature>
<dbReference type="InterPro" id="IPR007470">
    <property type="entry name" value="HemX"/>
</dbReference>
<keyword evidence="5" id="KW-1185">Reference proteome</keyword>
<gene>
    <name evidence="4" type="ORF">ABS311_11510</name>
</gene>
<keyword evidence="3" id="KW-0472">Membrane</keyword>
<dbReference type="GO" id="GO:0004851">
    <property type="term" value="F:uroporphyrin-III C-methyltransferase activity"/>
    <property type="evidence" value="ECO:0007669"/>
    <property type="project" value="UniProtKB-EC"/>
</dbReference>
<protein>
    <submittedName>
        <fullName evidence="4">Uroporphyrinogen-III C-methyltransferase</fullName>
        <ecNumber evidence="4">2.1.1.107</ecNumber>
    </submittedName>
</protein>
<dbReference type="GO" id="GO:0032259">
    <property type="term" value="P:methylation"/>
    <property type="evidence" value="ECO:0007669"/>
    <property type="project" value="UniProtKB-KW"/>
</dbReference>
<feature type="transmembrane region" description="Helical" evidence="3">
    <location>
        <begin position="94"/>
        <end position="114"/>
    </location>
</feature>
<comment type="caution">
    <text evidence="4">The sequence shown here is derived from an EMBL/GenBank/DDBJ whole genome shotgun (WGS) entry which is preliminary data.</text>
</comment>
<proteinExistence type="predicted"/>
<evidence type="ECO:0000256" key="1">
    <source>
        <dbReference type="SAM" id="Coils"/>
    </source>
</evidence>
<dbReference type="PANTHER" id="PTHR38043">
    <property type="entry name" value="PROTEIN HEMX"/>
    <property type="match status" value="1"/>
</dbReference>
<dbReference type="Pfam" id="PF04375">
    <property type="entry name" value="HemX"/>
    <property type="match status" value="1"/>
</dbReference>
<accession>A0ABV1RHT8</accession>
<evidence type="ECO:0000256" key="2">
    <source>
        <dbReference type="SAM" id="MobiDB-lite"/>
    </source>
</evidence>
<dbReference type="EMBL" id="JBELOE010000212">
    <property type="protein sequence ID" value="MER2492503.1"/>
    <property type="molecule type" value="Genomic_DNA"/>
</dbReference>
<keyword evidence="4" id="KW-0489">Methyltransferase</keyword>